<comment type="caution">
    <text evidence="1">The sequence shown here is derived from an EMBL/GenBank/DDBJ whole genome shotgun (WGS) entry which is preliminary data.</text>
</comment>
<name>A0AAN9QKU2_CANGL</name>
<dbReference type="EMBL" id="JAYMYQ010000004">
    <property type="protein sequence ID" value="KAK7339244.1"/>
    <property type="molecule type" value="Genomic_DNA"/>
</dbReference>
<dbReference type="Proteomes" id="UP001367508">
    <property type="component" value="Unassembled WGS sequence"/>
</dbReference>
<sequence length="250" mass="28201">MVPLPVNCHNSYVGGEHGQEKVIEPLEIDASVSHSGEETLERSDVVSRDRGYTSKAKNLVRGLRHEFLAEVRANEATSANHADHQWLDRVPIEILSHYYAFSFFRNHEEEECDNNNDDDGMLISIGASAKMDFTNLYLLPLLPKCEHQPRNYSENLANSLLTMIPNSGVSLVTGNFTICSSVIRQNAVNPENKLCVRWILLPLSKNQLEVSSEYRSSLPFSPLSDLHELHFQDADLSFAVMELPYDKESP</sequence>
<proteinExistence type="predicted"/>
<protein>
    <submittedName>
        <fullName evidence="1">Uncharacterized protein</fullName>
    </submittedName>
</protein>
<accession>A0AAN9QKU2</accession>
<gene>
    <name evidence="1" type="ORF">VNO77_19900</name>
</gene>
<evidence type="ECO:0000313" key="1">
    <source>
        <dbReference type="EMBL" id="KAK7339244.1"/>
    </source>
</evidence>
<evidence type="ECO:0000313" key="2">
    <source>
        <dbReference type="Proteomes" id="UP001367508"/>
    </source>
</evidence>
<dbReference type="AlphaFoldDB" id="A0AAN9QKU2"/>
<organism evidence="1 2">
    <name type="scientific">Canavalia gladiata</name>
    <name type="common">Sword bean</name>
    <name type="synonym">Dolichos gladiatus</name>
    <dbReference type="NCBI Taxonomy" id="3824"/>
    <lineage>
        <taxon>Eukaryota</taxon>
        <taxon>Viridiplantae</taxon>
        <taxon>Streptophyta</taxon>
        <taxon>Embryophyta</taxon>
        <taxon>Tracheophyta</taxon>
        <taxon>Spermatophyta</taxon>
        <taxon>Magnoliopsida</taxon>
        <taxon>eudicotyledons</taxon>
        <taxon>Gunneridae</taxon>
        <taxon>Pentapetalae</taxon>
        <taxon>rosids</taxon>
        <taxon>fabids</taxon>
        <taxon>Fabales</taxon>
        <taxon>Fabaceae</taxon>
        <taxon>Papilionoideae</taxon>
        <taxon>50 kb inversion clade</taxon>
        <taxon>NPAAA clade</taxon>
        <taxon>indigoferoid/millettioid clade</taxon>
        <taxon>Phaseoleae</taxon>
        <taxon>Canavalia</taxon>
    </lineage>
</organism>
<keyword evidence="2" id="KW-1185">Reference proteome</keyword>
<reference evidence="1 2" key="1">
    <citation type="submission" date="2024-01" db="EMBL/GenBank/DDBJ databases">
        <title>The genomes of 5 underutilized Papilionoideae crops provide insights into root nodulation and disease resistanc.</title>
        <authorList>
            <person name="Jiang F."/>
        </authorList>
    </citation>
    <scope>NUCLEOTIDE SEQUENCE [LARGE SCALE GENOMIC DNA]</scope>
    <source>
        <strain evidence="1">LVBAO_FW01</strain>
        <tissue evidence="1">Leaves</tissue>
    </source>
</reference>